<protein>
    <submittedName>
        <fullName evidence="1">Uncharacterized protein</fullName>
    </submittedName>
</protein>
<proteinExistence type="predicted"/>
<accession>A0A1H7DX46</accession>
<evidence type="ECO:0000313" key="2">
    <source>
        <dbReference type="Proteomes" id="UP000198866"/>
    </source>
</evidence>
<dbReference type="OrthoDB" id="6065052at2"/>
<evidence type="ECO:0000313" key="1">
    <source>
        <dbReference type="EMBL" id="SEK06331.1"/>
    </source>
</evidence>
<reference evidence="2" key="1">
    <citation type="submission" date="2016-10" db="EMBL/GenBank/DDBJ databases">
        <authorList>
            <person name="Varghese N."/>
            <person name="Submissions S."/>
        </authorList>
    </citation>
    <scope>NUCLEOTIDE SEQUENCE [LARGE SCALE GENOMIC DNA]</scope>
    <source>
        <strain evidence="2">LMG 26031</strain>
    </source>
</reference>
<organism evidence="1 2">
    <name type="scientific">Paraburkholderia diazotrophica</name>
    <dbReference type="NCBI Taxonomy" id="667676"/>
    <lineage>
        <taxon>Bacteria</taxon>
        <taxon>Pseudomonadati</taxon>
        <taxon>Pseudomonadota</taxon>
        <taxon>Betaproteobacteria</taxon>
        <taxon>Burkholderiales</taxon>
        <taxon>Burkholderiaceae</taxon>
        <taxon>Paraburkholderia</taxon>
    </lineage>
</organism>
<gene>
    <name evidence="1" type="ORF">SAMN05192539_103670</name>
</gene>
<dbReference type="AlphaFoldDB" id="A0A1H7DX46"/>
<dbReference type="RefSeq" id="WP_090872375.1">
    <property type="nucleotide sequence ID" value="NZ_FNYE01000036.1"/>
</dbReference>
<dbReference type="EMBL" id="FNYE01000036">
    <property type="protein sequence ID" value="SEK06331.1"/>
    <property type="molecule type" value="Genomic_DNA"/>
</dbReference>
<dbReference type="Proteomes" id="UP000198866">
    <property type="component" value="Unassembled WGS sequence"/>
</dbReference>
<dbReference type="STRING" id="667676.SAMN05192539_103670"/>
<sequence length="381" mass="42203">MSDRYLSLGAADRLARSSLDSLFEGNGWQVEEDRETGGIGDFVLTDPHGRTYYAVLKTSTEGRSDRVIPLFSQALLEARLRSQQNGVRPAVLIWVGTASTALVKKLMDFHRQYGQGEPFAILAGEPLYADFPGLDHVANERSVTSVRRRSHSAPPPLVFSDLAQWMLKLLLAADISREGMINAPGRTYLTATDLAREARVSVMSATRLINALKEENFIESAPYLRVVQRRKLAQRWKAAYLKPAVGLPMKYLAPGVPEDQQLRKLLKREGEEVTLGQFAAADALGVGHVRGFITTLWVPDLAAAEHWRGLRLMHDGERADVVLRQHPYPQSLGRGRVLHEGKWVSDIIQTWLDVSADPSRGAEQAAEFEHGVLANVVGARA</sequence>
<keyword evidence="2" id="KW-1185">Reference proteome</keyword>
<name>A0A1H7DX46_9BURK</name>